<dbReference type="EMBL" id="BK016019">
    <property type="protein sequence ID" value="DAF90045.1"/>
    <property type="molecule type" value="Genomic_DNA"/>
</dbReference>
<evidence type="ECO:0000313" key="2">
    <source>
        <dbReference type="EMBL" id="DAF90045.1"/>
    </source>
</evidence>
<feature type="transmembrane region" description="Helical" evidence="1">
    <location>
        <begin position="48"/>
        <end position="66"/>
    </location>
</feature>
<sequence>MPFSPCFTVPSQYSRNPLPFLKSCYNSVTVSPSTTKHQFTQNCPKKRYISTLLAAFLCCAFSLFLWRLCVWFDTESTHLTPFVC</sequence>
<organism evidence="2">
    <name type="scientific">Myoviridae sp. ctBCv9</name>
    <dbReference type="NCBI Taxonomy" id="2825045"/>
    <lineage>
        <taxon>Viruses</taxon>
        <taxon>Duplodnaviria</taxon>
        <taxon>Heunggongvirae</taxon>
        <taxon>Uroviricota</taxon>
        <taxon>Caudoviricetes</taxon>
    </lineage>
</organism>
<proteinExistence type="predicted"/>
<keyword evidence="1" id="KW-0472">Membrane</keyword>
<evidence type="ECO:0000256" key="1">
    <source>
        <dbReference type="SAM" id="Phobius"/>
    </source>
</evidence>
<protein>
    <submittedName>
        <fullName evidence="2">Uncharacterized protein</fullName>
    </submittedName>
</protein>
<accession>A0A8S5U6J6</accession>
<reference evidence="2" key="1">
    <citation type="journal article" date="2021" name="Proc. Natl. Acad. Sci. U.S.A.">
        <title>A Catalog of Tens of Thousands of Viruses from Human Metagenomes Reveals Hidden Associations with Chronic Diseases.</title>
        <authorList>
            <person name="Tisza M.J."/>
            <person name="Buck C.B."/>
        </authorList>
    </citation>
    <scope>NUCLEOTIDE SEQUENCE</scope>
    <source>
        <strain evidence="2">CtBCv9</strain>
    </source>
</reference>
<keyword evidence="1" id="KW-1133">Transmembrane helix</keyword>
<name>A0A8S5U6J6_9CAUD</name>
<keyword evidence="1" id="KW-0812">Transmembrane</keyword>